<feature type="transmembrane region" description="Helical" evidence="8">
    <location>
        <begin position="259"/>
        <end position="277"/>
    </location>
</feature>
<evidence type="ECO:0000313" key="9">
    <source>
        <dbReference type="EMBL" id="SCY78242.1"/>
    </source>
</evidence>
<evidence type="ECO:0000256" key="4">
    <source>
        <dbReference type="ARBA" id="ARBA00022475"/>
    </source>
</evidence>
<feature type="transmembrane region" description="Helical" evidence="8">
    <location>
        <begin position="97"/>
        <end position="122"/>
    </location>
</feature>
<dbReference type="EMBL" id="FMVM01000009">
    <property type="protein sequence ID" value="SCY78242.1"/>
    <property type="molecule type" value="Genomic_DNA"/>
</dbReference>
<feature type="transmembrane region" description="Helical" evidence="8">
    <location>
        <begin position="67"/>
        <end position="85"/>
    </location>
</feature>
<dbReference type="GO" id="GO:0005886">
    <property type="term" value="C:plasma membrane"/>
    <property type="evidence" value="ECO:0007669"/>
    <property type="project" value="UniProtKB-SubCell"/>
</dbReference>
<evidence type="ECO:0000256" key="8">
    <source>
        <dbReference type="SAM" id="Phobius"/>
    </source>
</evidence>
<evidence type="ECO:0000256" key="6">
    <source>
        <dbReference type="ARBA" id="ARBA00022989"/>
    </source>
</evidence>
<evidence type="ECO:0000313" key="10">
    <source>
        <dbReference type="Proteomes" id="UP000198538"/>
    </source>
</evidence>
<dbReference type="RefSeq" id="WP_090920816.1">
    <property type="nucleotide sequence ID" value="NZ_FMVM01000009.1"/>
</dbReference>
<feature type="transmembrane region" description="Helical" evidence="8">
    <location>
        <begin position="186"/>
        <end position="206"/>
    </location>
</feature>
<reference evidence="10" key="1">
    <citation type="submission" date="2016-10" db="EMBL/GenBank/DDBJ databases">
        <authorList>
            <person name="Varghese N."/>
            <person name="Submissions S."/>
        </authorList>
    </citation>
    <scope>NUCLEOTIDE SEQUENCE [LARGE SCALE GENOMIC DNA]</scope>
    <source>
        <strain evidence="10">BL9</strain>
    </source>
</reference>
<dbReference type="PANTHER" id="PTHR36838:SF1">
    <property type="entry name" value="SLR1864 PROTEIN"/>
    <property type="match status" value="1"/>
</dbReference>
<keyword evidence="6 8" id="KW-1133">Transmembrane helix</keyword>
<evidence type="ECO:0000256" key="1">
    <source>
        <dbReference type="ARBA" id="ARBA00004651"/>
    </source>
</evidence>
<feature type="transmembrane region" description="Helical" evidence="8">
    <location>
        <begin position="227"/>
        <end position="247"/>
    </location>
</feature>
<keyword evidence="4" id="KW-1003">Cell membrane</keyword>
<name>A0A1G5IQ75_9BACL</name>
<dbReference type="GO" id="GO:0055085">
    <property type="term" value="P:transmembrane transport"/>
    <property type="evidence" value="ECO:0007669"/>
    <property type="project" value="InterPro"/>
</dbReference>
<comment type="subcellular location">
    <subcellularLocation>
        <location evidence="1">Cell membrane</location>
        <topology evidence="1">Multi-pass membrane protein</topology>
    </subcellularLocation>
</comment>
<protein>
    <recommendedName>
        <fullName evidence="11">Permease</fullName>
    </recommendedName>
</protein>
<dbReference type="Proteomes" id="UP000198538">
    <property type="component" value="Unassembled WGS sequence"/>
</dbReference>
<accession>A0A1G5IQ75</accession>
<keyword evidence="5 8" id="KW-0812">Transmembrane</keyword>
<evidence type="ECO:0000256" key="7">
    <source>
        <dbReference type="ARBA" id="ARBA00023136"/>
    </source>
</evidence>
<keyword evidence="3" id="KW-0813">Transport</keyword>
<dbReference type="STRING" id="582692.SAMN05720606_10998"/>
<sequence length="309" mass="33598">MFTSFFITLYHVFLPISLPVIGGILLKHFKDWDTRPLSAFSLYILSPALIFHTLLHAEITWTDVTSTFWFSILNLIALWALAEIISRIFGLGAPEKAGLTLVSTFTNCVNYGLPLVLLAFGQLGLDKASVYVIGQMIIVNTVGIFFAARSEFTVKNAMLSVFRMPTIYAAVIAVIMRSSGISLPDALDGGVSMMATGYSPIVLAILGAQMLRPKGDTAPWQSNVRKAFWAGLVVRLVAAPILAWLILKALQVEGTLLPVLLILASMPTAVNAVILAEQFGASPQFVSRCILWTTAVSMVFLPIMIVMSS</sequence>
<comment type="similarity">
    <text evidence="2">Belongs to the auxin efflux carrier (TC 2.A.69) family.</text>
</comment>
<feature type="transmembrane region" description="Helical" evidence="8">
    <location>
        <begin position="128"/>
        <end position="148"/>
    </location>
</feature>
<keyword evidence="7 8" id="KW-0472">Membrane</keyword>
<keyword evidence="10" id="KW-1185">Reference proteome</keyword>
<dbReference type="Gene3D" id="1.20.1530.20">
    <property type="match status" value="1"/>
</dbReference>
<dbReference type="AlphaFoldDB" id="A0A1G5IQ75"/>
<evidence type="ECO:0000256" key="5">
    <source>
        <dbReference type="ARBA" id="ARBA00022692"/>
    </source>
</evidence>
<organism evidence="9 10">
    <name type="scientific">Paenibacillus polysaccharolyticus</name>
    <dbReference type="NCBI Taxonomy" id="582692"/>
    <lineage>
        <taxon>Bacteria</taxon>
        <taxon>Bacillati</taxon>
        <taxon>Bacillota</taxon>
        <taxon>Bacilli</taxon>
        <taxon>Bacillales</taxon>
        <taxon>Paenibacillaceae</taxon>
        <taxon>Paenibacillus</taxon>
    </lineage>
</organism>
<dbReference type="InterPro" id="IPR038770">
    <property type="entry name" value="Na+/solute_symporter_sf"/>
</dbReference>
<gene>
    <name evidence="9" type="ORF">SAMN05720606_10998</name>
</gene>
<evidence type="ECO:0000256" key="3">
    <source>
        <dbReference type="ARBA" id="ARBA00022448"/>
    </source>
</evidence>
<evidence type="ECO:0008006" key="11">
    <source>
        <dbReference type="Google" id="ProtNLM"/>
    </source>
</evidence>
<dbReference type="Pfam" id="PF03547">
    <property type="entry name" value="Mem_trans"/>
    <property type="match status" value="1"/>
</dbReference>
<dbReference type="InterPro" id="IPR004776">
    <property type="entry name" value="Mem_transp_PIN-like"/>
</dbReference>
<dbReference type="PANTHER" id="PTHR36838">
    <property type="entry name" value="AUXIN EFFLUX CARRIER FAMILY PROTEIN"/>
    <property type="match status" value="1"/>
</dbReference>
<feature type="transmembrane region" description="Helical" evidence="8">
    <location>
        <begin position="6"/>
        <end position="25"/>
    </location>
</feature>
<feature type="transmembrane region" description="Helical" evidence="8">
    <location>
        <begin position="289"/>
        <end position="307"/>
    </location>
</feature>
<evidence type="ECO:0000256" key="2">
    <source>
        <dbReference type="ARBA" id="ARBA00010145"/>
    </source>
</evidence>
<feature type="transmembrane region" description="Helical" evidence="8">
    <location>
        <begin position="37"/>
        <end position="55"/>
    </location>
</feature>
<feature type="transmembrane region" description="Helical" evidence="8">
    <location>
        <begin position="160"/>
        <end position="180"/>
    </location>
</feature>
<proteinExistence type="inferred from homology"/>